<evidence type="ECO:0000256" key="1">
    <source>
        <dbReference type="ARBA" id="ARBA00004141"/>
    </source>
</evidence>
<keyword evidence="4 5" id="KW-0472">Membrane</keyword>
<dbReference type="AlphaFoldDB" id="A0AAW1YAY0"/>
<dbReference type="PANTHER" id="PTHR14110:SF5">
    <property type="entry name" value="OUTER ENVELOPE PORE PROTEIN 16-4, CHLOROPLASTIC"/>
    <property type="match status" value="1"/>
</dbReference>
<dbReference type="GO" id="GO:0030943">
    <property type="term" value="F:mitochondrion targeting sequence binding"/>
    <property type="evidence" value="ECO:0007669"/>
    <property type="project" value="TreeGrafter"/>
</dbReference>
<evidence type="ECO:0000256" key="2">
    <source>
        <dbReference type="ARBA" id="ARBA00022692"/>
    </source>
</evidence>
<protein>
    <submittedName>
        <fullName evidence="6">Uncharacterized protein</fullName>
    </submittedName>
</protein>
<proteinExistence type="predicted"/>
<evidence type="ECO:0000256" key="4">
    <source>
        <dbReference type="ARBA" id="ARBA00023136"/>
    </source>
</evidence>
<dbReference type="PANTHER" id="PTHR14110">
    <property type="entry name" value="MITOCHONDRIAL IMPORT INNER MEMBRANE TRANSLOCASE SUBUNIT TIM22"/>
    <property type="match status" value="1"/>
</dbReference>
<dbReference type="EMBL" id="JBEDUW010000002">
    <property type="protein sequence ID" value="KAK9945685.1"/>
    <property type="molecule type" value="Genomic_DNA"/>
</dbReference>
<dbReference type="GO" id="GO:0042721">
    <property type="term" value="C:TIM22 mitochondrial import inner membrane insertion complex"/>
    <property type="evidence" value="ECO:0007669"/>
    <property type="project" value="InterPro"/>
</dbReference>
<evidence type="ECO:0000256" key="5">
    <source>
        <dbReference type="SAM" id="Phobius"/>
    </source>
</evidence>
<gene>
    <name evidence="6" type="ORF">M0R45_011184</name>
</gene>
<evidence type="ECO:0000256" key="3">
    <source>
        <dbReference type="ARBA" id="ARBA00022989"/>
    </source>
</evidence>
<dbReference type="Proteomes" id="UP001457282">
    <property type="component" value="Unassembled WGS sequence"/>
</dbReference>
<organism evidence="6 7">
    <name type="scientific">Rubus argutus</name>
    <name type="common">Southern blackberry</name>
    <dbReference type="NCBI Taxonomy" id="59490"/>
    <lineage>
        <taxon>Eukaryota</taxon>
        <taxon>Viridiplantae</taxon>
        <taxon>Streptophyta</taxon>
        <taxon>Embryophyta</taxon>
        <taxon>Tracheophyta</taxon>
        <taxon>Spermatophyta</taxon>
        <taxon>Magnoliopsida</taxon>
        <taxon>eudicotyledons</taxon>
        <taxon>Gunneridae</taxon>
        <taxon>Pentapetalae</taxon>
        <taxon>rosids</taxon>
        <taxon>fabids</taxon>
        <taxon>Rosales</taxon>
        <taxon>Rosaceae</taxon>
        <taxon>Rosoideae</taxon>
        <taxon>Rosoideae incertae sedis</taxon>
        <taxon>Rubus</taxon>
    </lineage>
</organism>
<keyword evidence="2 5" id="KW-0812">Transmembrane</keyword>
<dbReference type="GO" id="GO:0045039">
    <property type="term" value="P:protein insertion into mitochondrial inner membrane"/>
    <property type="evidence" value="ECO:0007669"/>
    <property type="project" value="InterPro"/>
</dbReference>
<evidence type="ECO:0000313" key="7">
    <source>
        <dbReference type="Proteomes" id="UP001457282"/>
    </source>
</evidence>
<comment type="subcellular location">
    <subcellularLocation>
        <location evidence="1">Membrane</location>
        <topology evidence="1">Multi-pass membrane protein</topology>
    </subcellularLocation>
</comment>
<reference evidence="6 7" key="1">
    <citation type="journal article" date="2023" name="G3 (Bethesda)">
        <title>A chromosome-length genome assembly and annotation of blackberry (Rubus argutus, cv. 'Hillquist').</title>
        <authorList>
            <person name="Bruna T."/>
            <person name="Aryal R."/>
            <person name="Dudchenko O."/>
            <person name="Sargent D.J."/>
            <person name="Mead D."/>
            <person name="Buti M."/>
            <person name="Cavallini A."/>
            <person name="Hytonen T."/>
            <person name="Andres J."/>
            <person name="Pham M."/>
            <person name="Weisz D."/>
            <person name="Mascagni F."/>
            <person name="Usai G."/>
            <person name="Natali L."/>
            <person name="Bassil N."/>
            <person name="Fernandez G.E."/>
            <person name="Lomsadze A."/>
            <person name="Armour M."/>
            <person name="Olukolu B."/>
            <person name="Poorten T."/>
            <person name="Britton C."/>
            <person name="Davik J."/>
            <person name="Ashrafi H."/>
            <person name="Aiden E.L."/>
            <person name="Borodovsky M."/>
            <person name="Worthington M."/>
        </authorList>
    </citation>
    <scope>NUCLEOTIDE SEQUENCE [LARGE SCALE GENOMIC DNA]</scope>
    <source>
        <strain evidence="6">PI 553951</strain>
    </source>
</reference>
<dbReference type="Pfam" id="PF02466">
    <property type="entry name" value="Tim17"/>
    <property type="match status" value="1"/>
</dbReference>
<evidence type="ECO:0000313" key="6">
    <source>
        <dbReference type="EMBL" id="KAK9945685.1"/>
    </source>
</evidence>
<dbReference type="GO" id="GO:0008320">
    <property type="term" value="F:protein transmembrane transporter activity"/>
    <property type="evidence" value="ECO:0007669"/>
    <property type="project" value="TreeGrafter"/>
</dbReference>
<feature type="transmembrane region" description="Helical" evidence="5">
    <location>
        <begin position="86"/>
        <end position="104"/>
    </location>
</feature>
<keyword evidence="7" id="KW-1185">Reference proteome</keyword>
<name>A0AAW1YAY0_RUBAR</name>
<comment type="caution">
    <text evidence="6">The sequence shown here is derived from an EMBL/GenBank/DDBJ whole genome shotgun (WGS) entry which is preliminary data.</text>
</comment>
<accession>A0AAW1YAY0</accession>
<sequence>MEGEPNDVVPCSSTAVAAIVSVGTTAAIWSLCSAPSEARNLGLTGIDRAGFVASSVTRCSFQYGLIGGILCASECGLQRYRRKDDWVNALISGAITGGAIAALSRSWKQVIPMVCLASAFRVSADYARRI</sequence>
<dbReference type="InterPro" id="IPR039175">
    <property type="entry name" value="TIM22"/>
</dbReference>
<keyword evidence="3 5" id="KW-1133">Transmembrane helix</keyword>